<protein>
    <recommendedName>
        <fullName evidence="6">Glucose-6-phosphate 1-dehydrogenase</fullName>
        <shortName evidence="6">G6PD</shortName>
        <ecNumber evidence="6">1.1.1.49</ecNumber>
    </recommendedName>
</protein>
<dbReference type="SUPFAM" id="SSF51735">
    <property type="entry name" value="NAD(P)-binding Rossmann-fold domains"/>
    <property type="match status" value="1"/>
</dbReference>
<comment type="function">
    <text evidence="6">Catalyzes the oxidation of glucose 6-phosphate to 6-phosphogluconolactone.</text>
</comment>
<feature type="domain" description="Glucose-6-phosphate dehydrogenase NAD-binding" evidence="7">
    <location>
        <begin position="13"/>
        <end position="196"/>
    </location>
</feature>
<evidence type="ECO:0000259" key="7">
    <source>
        <dbReference type="Pfam" id="PF00479"/>
    </source>
</evidence>
<feature type="binding site" evidence="6">
    <location>
        <position position="244"/>
    </location>
    <ligand>
        <name>substrate</name>
    </ligand>
</feature>
<dbReference type="PANTHER" id="PTHR23429:SF0">
    <property type="entry name" value="GLUCOSE-6-PHOSPHATE 1-DEHYDROGENASE"/>
    <property type="match status" value="1"/>
</dbReference>
<dbReference type="Pfam" id="PF00479">
    <property type="entry name" value="G6PD_N"/>
    <property type="match status" value="1"/>
</dbReference>
<comment type="caution">
    <text evidence="9">The sequence shown here is derived from an EMBL/GenBank/DDBJ whole genome shotgun (WGS) entry which is preliminary data.</text>
</comment>
<keyword evidence="2 6" id="KW-0313">Glucose metabolism</keyword>
<feature type="binding site" evidence="6">
    <location>
        <position position="344"/>
    </location>
    <ligand>
        <name>substrate</name>
    </ligand>
</feature>
<dbReference type="InterPro" id="IPR022675">
    <property type="entry name" value="G6P_DH_C"/>
</dbReference>
<organism evidence="9 10">
    <name type="scientific">Candidatus Ryanbacteria bacterium CG10_big_fil_rev_8_21_14_0_10_43_42</name>
    <dbReference type="NCBI Taxonomy" id="1974864"/>
    <lineage>
        <taxon>Bacteria</taxon>
        <taxon>Candidatus Ryaniibacteriota</taxon>
    </lineage>
</organism>
<feature type="binding site" evidence="6">
    <location>
        <position position="225"/>
    </location>
    <ligand>
        <name>substrate</name>
    </ligand>
</feature>
<dbReference type="PANTHER" id="PTHR23429">
    <property type="entry name" value="GLUCOSE-6-PHOSPHATE 1-DEHYDROGENASE G6PD"/>
    <property type="match status" value="1"/>
</dbReference>
<keyword evidence="4 6" id="KW-0560">Oxidoreductase</keyword>
<evidence type="ECO:0000256" key="4">
    <source>
        <dbReference type="ARBA" id="ARBA00023002"/>
    </source>
</evidence>
<dbReference type="InterPro" id="IPR036291">
    <property type="entry name" value="NAD(P)-bd_dom_sf"/>
</dbReference>
<dbReference type="Gene3D" id="3.40.50.720">
    <property type="entry name" value="NAD(P)-binding Rossmann-like Domain"/>
    <property type="match status" value="1"/>
</dbReference>
<dbReference type="GO" id="GO:0005829">
    <property type="term" value="C:cytosol"/>
    <property type="evidence" value="ECO:0007669"/>
    <property type="project" value="TreeGrafter"/>
</dbReference>
<dbReference type="PIRSF" id="PIRSF000110">
    <property type="entry name" value="G6PD"/>
    <property type="match status" value="1"/>
</dbReference>
<dbReference type="GO" id="GO:0006006">
    <property type="term" value="P:glucose metabolic process"/>
    <property type="evidence" value="ECO:0007669"/>
    <property type="project" value="UniProtKB-KW"/>
</dbReference>
<sequence>MYNDYMESPTTFVIFGATGDLARKKLIPALFDLYVKKMLPDVFYIMGFSRRVCEIETFHDMVRDAIGEKMHNHAKEKEDAFLKHVSYVQGSFEDAEAYKNLAEALITLDNILAKKCSNKIFYLAVPPISFASIFTNLADAGLSIPCVGGWTRILVEKPFGKDLHTAQELDATLGLLFKEEQIFRIDHYLAKETIQNIIAFRFANTIFGPLWDKDHIEKVEVQLLEDIDVGTRGSFYDGVGALRDLGQSHILQMVALIAMEDPKELDASLIRAARAKVFTCLRPFTKNDIKTQVVRGQYVGYRDTKGVDPNSATETYFRMKTYIDNERWRDVPFYLEAGKALHEKRTEITLYFREKVSCVCPKDTDQHHQNMLTIRLQPNEGMSLLFWVKKPGFGMDLEPQRLSFSYADSPNAVMFPDAYERVLHDCVRGDQTLFASTEEVNAEWKFITPILQNWQDNPLMEYEKGSKPKHTIS</sequence>
<dbReference type="UniPathway" id="UPA00115">
    <property type="reaction ID" value="UER00408"/>
</dbReference>
<feature type="domain" description="Glucose-6-phosphate dehydrogenase C-terminal" evidence="8">
    <location>
        <begin position="199"/>
        <end position="467"/>
    </location>
</feature>
<evidence type="ECO:0000256" key="6">
    <source>
        <dbReference type="HAMAP-Rule" id="MF_00966"/>
    </source>
</evidence>
<dbReference type="EMBL" id="PFEF01000006">
    <property type="protein sequence ID" value="PJE64336.1"/>
    <property type="molecule type" value="Genomic_DNA"/>
</dbReference>
<feature type="binding site" evidence="6">
    <location>
        <position position="187"/>
    </location>
    <ligand>
        <name>substrate</name>
    </ligand>
</feature>
<evidence type="ECO:0000313" key="10">
    <source>
        <dbReference type="Proteomes" id="UP000229098"/>
    </source>
</evidence>
<dbReference type="NCBIfam" id="TIGR00871">
    <property type="entry name" value="zwf"/>
    <property type="match status" value="1"/>
</dbReference>
<evidence type="ECO:0000256" key="3">
    <source>
        <dbReference type="ARBA" id="ARBA00022857"/>
    </source>
</evidence>
<dbReference type="GO" id="GO:0050661">
    <property type="term" value="F:NADP binding"/>
    <property type="evidence" value="ECO:0007669"/>
    <property type="project" value="UniProtKB-UniRule"/>
</dbReference>
<comment type="catalytic activity">
    <reaction evidence="6">
        <text>D-glucose 6-phosphate + NADP(+) = 6-phospho-D-glucono-1,5-lactone + NADPH + H(+)</text>
        <dbReference type="Rhea" id="RHEA:15841"/>
        <dbReference type="ChEBI" id="CHEBI:15378"/>
        <dbReference type="ChEBI" id="CHEBI:57783"/>
        <dbReference type="ChEBI" id="CHEBI:57955"/>
        <dbReference type="ChEBI" id="CHEBI:58349"/>
        <dbReference type="ChEBI" id="CHEBI:61548"/>
        <dbReference type="EC" id="1.1.1.49"/>
    </reaction>
</comment>
<dbReference type="InterPro" id="IPR001282">
    <property type="entry name" value="G6P_DH"/>
</dbReference>
<evidence type="ECO:0000259" key="8">
    <source>
        <dbReference type="Pfam" id="PF02781"/>
    </source>
</evidence>
<dbReference type="AlphaFoldDB" id="A0A2M8KWN2"/>
<dbReference type="PRINTS" id="PR00079">
    <property type="entry name" value="G6PDHDRGNASE"/>
</dbReference>
<dbReference type="GO" id="GO:0004345">
    <property type="term" value="F:glucose-6-phosphate dehydrogenase activity"/>
    <property type="evidence" value="ECO:0007669"/>
    <property type="project" value="UniProtKB-UniRule"/>
</dbReference>
<proteinExistence type="inferred from homology"/>
<feature type="binding site" evidence="6">
    <location>
        <position position="157"/>
    </location>
    <ligand>
        <name>NADP(+)</name>
        <dbReference type="ChEBI" id="CHEBI:58349"/>
    </ligand>
</feature>
<comment type="pathway">
    <text evidence="1 6">Carbohydrate degradation; pentose phosphate pathway; D-ribulose 5-phosphate from D-glucose 6-phosphate (oxidative stage): step 1/3.</text>
</comment>
<keyword evidence="3 6" id="KW-0521">NADP</keyword>
<dbReference type="EC" id="1.1.1.49" evidence="6"/>
<keyword evidence="5 6" id="KW-0119">Carbohydrate metabolism</keyword>
<comment type="similarity">
    <text evidence="6">Belongs to the glucose-6-phosphate dehydrogenase family.</text>
</comment>
<dbReference type="HAMAP" id="MF_00966">
    <property type="entry name" value="G6PD"/>
    <property type="match status" value="1"/>
</dbReference>
<dbReference type="SUPFAM" id="SSF55347">
    <property type="entry name" value="Glyceraldehyde-3-phosphate dehydrogenase-like, C-terminal domain"/>
    <property type="match status" value="1"/>
</dbReference>
<feature type="binding site" evidence="6">
    <location>
        <begin position="16"/>
        <end position="23"/>
    </location>
    <ligand>
        <name>NADP(+)</name>
        <dbReference type="ChEBI" id="CHEBI:58349"/>
    </ligand>
</feature>
<evidence type="ECO:0000256" key="5">
    <source>
        <dbReference type="ARBA" id="ARBA00023277"/>
    </source>
</evidence>
<dbReference type="Gene3D" id="3.30.360.10">
    <property type="entry name" value="Dihydrodipicolinate Reductase, domain 2"/>
    <property type="match status" value="1"/>
</dbReference>
<evidence type="ECO:0000313" key="9">
    <source>
        <dbReference type="EMBL" id="PJE64336.1"/>
    </source>
</evidence>
<gene>
    <name evidence="6 9" type="primary">zwf</name>
    <name evidence="9" type="ORF">COU90_02700</name>
</gene>
<evidence type="ECO:0000256" key="1">
    <source>
        <dbReference type="ARBA" id="ARBA00004937"/>
    </source>
</evidence>
<dbReference type="Pfam" id="PF02781">
    <property type="entry name" value="G6PD_C"/>
    <property type="match status" value="1"/>
</dbReference>
<feature type="binding site" evidence="6">
    <location>
        <position position="339"/>
    </location>
    <ligand>
        <name>substrate</name>
    </ligand>
</feature>
<dbReference type="InterPro" id="IPR022674">
    <property type="entry name" value="G6P_DH_NAD-bd"/>
</dbReference>
<evidence type="ECO:0000256" key="2">
    <source>
        <dbReference type="ARBA" id="ARBA00022526"/>
    </source>
</evidence>
<reference evidence="10" key="1">
    <citation type="submission" date="2017-09" db="EMBL/GenBank/DDBJ databases">
        <title>Depth-based differentiation of microbial function through sediment-hosted aquifers and enrichment of novel symbionts in the deep terrestrial subsurface.</title>
        <authorList>
            <person name="Probst A.J."/>
            <person name="Ladd B."/>
            <person name="Jarett J.K."/>
            <person name="Geller-Mcgrath D.E."/>
            <person name="Sieber C.M.K."/>
            <person name="Emerson J.B."/>
            <person name="Anantharaman K."/>
            <person name="Thomas B.C."/>
            <person name="Malmstrom R."/>
            <person name="Stieglmeier M."/>
            <person name="Klingl A."/>
            <person name="Woyke T."/>
            <person name="Ryan C.M."/>
            <person name="Banfield J.F."/>
        </authorList>
    </citation>
    <scope>NUCLEOTIDE SEQUENCE [LARGE SCALE GENOMIC DNA]</scope>
</reference>
<name>A0A2M8KWN2_9BACT</name>
<dbReference type="GO" id="GO:0009051">
    <property type="term" value="P:pentose-phosphate shunt, oxidative branch"/>
    <property type="evidence" value="ECO:0007669"/>
    <property type="project" value="TreeGrafter"/>
</dbReference>
<feature type="active site" description="Proton acceptor" evidence="6">
    <location>
        <position position="249"/>
    </location>
</feature>
<accession>A0A2M8KWN2</accession>
<feature type="binding site" evidence="6">
    <location>
        <position position="191"/>
    </location>
    <ligand>
        <name>substrate</name>
    </ligand>
</feature>
<comment type="caution">
    <text evidence="6">Lacks conserved residue(s) required for the propagation of feature annotation.</text>
</comment>
<feature type="binding site" evidence="6">
    <location>
        <position position="50"/>
    </location>
    <ligand>
        <name>NADP(+)</name>
        <dbReference type="ChEBI" id="CHEBI:58349"/>
    </ligand>
</feature>
<dbReference type="Proteomes" id="UP000229098">
    <property type="component" value="Unassembled WGS sequence"/>
</dbReference>